<dbReference type="InterPro" id="IPR013083">
    <property type="entry name" value="Znf_RING/FYVE/PHD"/>
</dbReference>
<dbReference type="PANTHER" id="PTHR17550:SF4">
    <property type="entry name" value="E3 UBIQUITIN-PROTEIN LIGASE TTC3"/>
    <property type="match status" value="1"/>
</dbReference>
<keyword evidence="3" id="KW-0862">Zinc</keyword>
<organism evidence="7 8">
    <name type="scientific">Adineta ricciae</name>
    <name type="common">Rotifer</name>
    <dbReference type="NCBI Taxonomy" id="249248"/>
    <lineage>
        <taxon>Eukaryota</taxon>
        <taxon>Metazoa</taxon>
        <taxon>Spiralia</taxon>
        <taxon>Gnathifera</taxon>
        <taxon>Rotifera</taxon>
        <taxon>Eurotatoria</taxon>
        <taxon>Bdelloidea</taxon>
        <taxon>Adinetida</taxon>
        <taxon>Adinetidae</taxon>
        <taxon>Adineta</taxon>
    </lineage>
</organism>
<evidence type="ECO:0000313" key="8">
    <source>
        <dbReference type="Proteomes" id="UP000663828"/>
    </source>
</evidence>
<dbReference type="SMART" id="SM00184">
    <property type="entry name" value="RING"/>
    <property type="match status" value="1"/>
</dbReference>
<reference evidence="7" key="1">
    <citation type="submission" date="2021-02" db="EMBL/GenBank/DDBJ databases">
        <authorList>
            <person name="Nowell W R."/>
        </authorList>
    </citation>
    <scope>NUCLEOTIDE SEQUENCE</scope>
</reference>
<dbReference type="PROSITE" id="PS50089">
    <property type="entry name" value="ZF_RING_2"/>
    <property type="match status" value="1"/>
</dbReference>
<dbReference type="CDD" id="cd16448">
    <property type="entry name" value="RING-H2"/>
    <property type="match status" value="1"/>
</dbReference>
<dbReference type="SMART" id="SM00744">
    <property type="entry name" value="RINGv"/>
    <property type="match status" value="1"/>
</dbReference>
<evidence type="ECO:0000256" key="3">
    <source>
        <dbReference type="ARBA" id="ARBA00022833"/>
    </source>
</evidence>
<evidence type="ECO:0000256" key="4">
    <source>
        <dbReference type="PROSITE-ProRule" id="PRU00175"/>
    </source>
</evidence>
<dbReference type="PANTHER" id="PTHR17550">
    <property type="entry name" value="E3 UBIQUITIN-PROTEIN LIGASE TTC3"/>
    <property type="match status" value="1"/>
</dbReference>
<dbReference type="Proteomes" id="UP000663828">
    <property type="component" value="Unassembled WGS sequence"/>
</dbReference>
<dbReference type="Gene3D" id="3.30.40.10">
    <property type="entry name" value="Zinc/RING finger domain, C3HC4 (zinc finger)"/>
    <property type="match status" value="1"/>
</dbReference>
<dbReference type="InterPro" id="IPR001841">
    <property type="entry name" value="Znf_RING"/>
</dbReference>
<keyword evidence="8" id="KW-1185">Reference proteome</keyword>
<sequence length="197" mass="23113">MATEQKHYTSNIRKQNTKRPIPPGLSKETFELSTFEKLMLYLTKSHPEYTKSNFTEALYVYRQEQQTLAGLSLSQIEEGVLNIVRSKYPSEQNDVDITLDQHSLDDKTEQSVAATLWSTFKRYREQTAKKSLRNNESSKTEDQCLICLENLSLKNTETFPCNHTFHRECLEEWFKIERTCPLCRKLLLFSDEFPTLK</sequence>
<dbReference type="Pfam" id="PF13639">
    <property type="entry name" value="zf-RING_2"/>
    <property type="match status" value="1"/>
</dbReference>
<gene>
    <name evidence="7" type="ORF">XAT740_LOCUS30145</name>
</gene>
<dbReference type="GO" id="GO:0008270">
    <property type="term" value="F:zinc ion binding"/>
    <property type="evidence" value="ECO:0007669"/>
    <property type="project" value="UniProtKB-KW"/>
</dbReference>
<name>A0A815FUE2_ADIRI</name>
<dbReference type="SUPFAM" id="SSF57850">
    <property type="entry name" value="RING/U-box"/>
    <property type="match status" value="1"/>
</dbReference>
<keyword evidence="1" id="KW-0479">Metal-binding</keyword>
<evidence type="ECO:0000313" key="7">
    <source>
        <dbReference type="EMBL" id="CAF1325446.1"/>
    </source>
</evidence>
<feature type="domain" description="RING-type" evidence="6">
    <location>
        <begin position="144"/>
        <end position="184"/>
    </location>
</feature>
<evidence type="ECO:0000259" key="6">
    <source>
        <dbReference type="PROSITE" id="PS50089"/>
    </source>
</evidence>
<evidence type="ECO:0000256" key="1">
    <source>
        <dbReference type="ARBA" id="ARBA00022723"/>
    </source>
</evidence>
<evidence type="ECO:0000256" key="2">
    <source>
        <dbReference type="ARBA" id="ARBA00022771"/>
    </source>
</evidence>
<protein>
    <recommendedName>
        <fullName evidence="6">RING-type domain-containing protein</fullName>
    </recommendedName>
</protein>
<proteinExistence type="predicted"/>
<dbReference type="EMBL" id="CAJNOR010002666">
    <property type="protein sequence ID" value="CAF1325446.1"/>
    <property type="molecule type" value="Genomic_DNA"/>
</dbReference>
<evidence type="ECO:0000256" key="5">
    <source>
        <dbReference type="SAM" id="MobiDB-lite"/>
    </source>
</evidence>
<comment type="caution">
    <text evidence="7">The sequence shown here is derived from an EMBL/GenBank/DDBJ whole genome shotgun (WGS) entry which is preliminary data.</text>
</comment>
<feature type="region of interest" description="Disordered" evidence="5">
    <location>
        <begin position="1"/>
        <end position="25"/>
    </location>
</feature>
<dbReference type="AlphaFoldDB" id="A0A815FUE2"/>
<keyword evidence="2 4" id="KW-0863">Zinc-finger</keyword>
<dbReference type="InterPro" id="IPR011016">
    <property type="entry name" value="Znf_RING-CH"/>
</dbReference>
<accession>A0A815FUE2</accession>